<evidence type="ECO:0000256" key="4">
    <source>
        <dbReference type="PROSITE-ProRule" id="PRU00510"/>
    </source>
</evidence>
<reference evidence="6 7" key="1">
    <citation type="submission" date="2020-04" db="EMBL/GenBank/DDBJ databases">
        <authorList>
            <person name="Klaysubun C."/>
            <person name="Duangmal K."/>
            <person name="Lipun K."/>
        </authorList>
    </citation>
    <scope>NUCLEOTIDE SEQUENCE [LARGE SCALE GENOMIC DNA]</scope>
    <source>
        <strain evidence="6 7">DSM 45300</strain>
    </source>
</reference>
<keyword evidence="3" id="KW-0862">Zinc</keyword>
<dbReference type="GO" id="GO:0008270">
    <property type="term" value="F:zinc ion binding"/>
    <property type="evidence" value="ECO:0007669"/>
    <property type="project" value="UniProtKB-KW"/>
</dbReference>
<keyword evidence="2" id="KW-0863">Zinc-finger</keyword>
<organism evidence="6 7">
    <name type="scientific">Pseudonocardia bannensis</name>
    <dbReference type="NCBI Taxonomy" id="630973"/>
    <lineage>
        <taxon>Bacteria</taxon>
        <taxon>Bacillati</taxon>
        <taxon>Actinomycetota</taxon>
        <taxon>Actinomycetes</taxon>
        <taxon>Pseudonocardiales</taxon>
        <taxon>Pseudonocardiaceae</taxon>
        <taxon>Pseudonocardia</taxon>
    </lineage>
</organism>
<name>A0A848DR89_9PSEU</name>
<dbReference type="PROSITE" id="PS51128">
    <property type="entry name" value="ZF_DKSA_2"/>
    <property type="match status" value="1"/>
</dbReference>
<evidence type="ECO:0000256" key="2">
    <source>
        <dbReference type="ARBA" id="ARBA00022771"/>
    </source>
</evidence>
<dbReference type="RefSeq" id="WP_169415971.1">
    <property type="nucleotide sequence ID" value="NZ_JAAXKZ010000174.1"/>
</dbReference>
<evidence type="ECO:0000256" key="1">
    <source>
        <dbReference type="ARBA" id="ARBA00022723"/>
    </source>
</evidence>
<evidence type="ECO:0000313" key="7">
    <source>
        <dbReference type="Proteomes" id="UP000586918"/>
    </source>
</evidence>
<dbReference type="InterPro" id="IPR000962">
    <property type="entry name" value="Znf_DskA_TraR"/>
</dbReference>
<feature type="zinc finger region" description="dksA C4-type" evidence="4">
    <location>
        <begin position="87"/>
        <end position="111"/>
    </location>
</feature>
<comment type="caution">
    <text evidence="6">The sequence shown here is derived from an EMBL/GenBank/DDBJ whole genome shotgun (WGS) entry which is preliminary data.</text>
</comment>
<dbReference type="AlphaFoldDB" id="A0A848DR89"/>
<keyword evidence="7" id="KW-1185">Reference proteome</keyword>
<dbReference type="SUPFAM" id="SSF57716">
    <property type="entry name" value="Glucocorticoid receptor-like (DNA-binding domain)"/>
    <property type="match status" value="1"/>
</dbReference>
<proteinExistence type="predicted"/>
<dbReference type="PANTHER" id="PTHR33823">
    <property type="entry name" value="RNA POLYMERASE-BINDING TRANSCRIPTION FACTOR DKSA-RELATED"/>
    <property type="match status" value="1"/>
</dbReference>
<feature type="domain" description="Zinc finger DksA/TraR C4-type" evidence="5">
    <location>
        <begin position="82"/>
        <end position="114"/>
    </location>
</feature>
<dbReference type="InterPro" id="IPR020458">
    <property type="entry name" value="Znf_DskA_TraR_CS"/>
</dbReference>
<dbReference type="Proteomes" id="UP000586918">
    <property type="component" value="Unassembled WGS sequence"/>
</dbReference>
<gene>
    <name evidence="6" type="ORF">HF519_27915</name>
</gene>
<dbReference type="EMBL" id="JAAXKZ010000174">
    <property type="protein sequence ID" value="NMH95312.1"/>
    <property type="molecule type" value="Genomic_DNA"/>
</dbReference>
<accession>A0A848DR89</accession>
<keyword evidence="1" id="KW-0479">Metal-binding</keyword>
<dbReference type="Pfam" id="PF01258">
    <property type="entry name" value="zf-dskA_traR"/>
    <property type="match status" value="1"/>
</dbReference>
<evidence type="ECO:0000313" key="6">
    <source>
        <dbReference type="EMBL" id="NMH95312.1"/>
    </source>
</evidence>
<protein>
    <submittedName>
        <fullName evidence="6">Dksa/trar family transcriptional regulator</fullName>
    </submittedName>
</protein>
<evidence type="ECO:0000259" key="5">
    <source>
        <dbReference type="Pfam" id="PF01258"/>
    </source>
</evidence>
<dbReference type="PROSITE" id="PS01102">
    <property type="entry name" value="ZF_DKSA_1"/>
    <property type="match status" value="1"/>
</dbReference>
<sequence length="118" mass="13004">MDERSAHGWLAAARADVLARRESLTRQFDAIVEASALTTHDDEHDPEGTTIAFERASVQSLLDGVRHDLEALDRAEERLRAGTYGRCERCGGEIADARLEALPATTTCIACASRPRRR</sequence>
<dbReference type="Gene3D" id="1.20.120.910">
    <property type="entry name" value="DksA, coiled-coil domain"/>
    <property type="match status" value="1"/>
</dbReference>
<evidence type="ECO:0000256" key="3">
    <source>
        <dbReference type="ARBA" id="ARBA00022833"/>
    </source>
</evidence>